<evidence type="ECO:0008006" key="3">
    <source>
        <dbReference type="Google" id="ProtNLM"/>
    </source>
</evidence>
<keyword evidence="2" id="KW-1185">Reference proteome</keyword>
<dbReference type="EMBL" id="JBIGIC010000014">
    <property type="protein sequence ID" value="MFG6489749.1"/>
    <property type="molecule type" value="Genomic_DNA"/>
</dbReference>
<gene>
    <name evidence="1" type="ORF">ACG04R_23940</name>
</gene>
<name>A0ABW7HIJ7_9BURK</name>
<sequence length="108" mass="11183">MKVFAEQVNAFAHGEATLSFGEQRVLATEIVLAKDTSATVRGIVVNRVGKAVAGARVSIVGFDAEGIVTGVDGGFKLQAHAAKGQSVRVHAEKDQMAVNQDHPAGEAA</sequence>
<dbReference type="SUPFAM" id="SSF49464">
    <property type="entry name" value="Carboxypeptidase regulatory domain-like"/>
    <property type="match status" value="1"/>
</dbReference>
<comment type="caution">
    <text evidence="1">The sequence shown here is derived from an EMBL/GenBank/DDBJ whole genome shotgun (WGS) entry which is preliminary data.</text>
</comment>
<dbReference type="Proteomes" id="UP001606134">
    <property type="component" value="Unassembled WGS sequence"/>
</dbReference>
<organism evidence="1 2">
    <name type="scientific">Pelomonas candidula</name>
    <dbReference type="NCBI Taxonomy" id="3299025"/>
    <lineage>
        <taxon>Bacteria</taxon>
        <taxon>Pseudomonadati</taxon>
        <taxon>Pseudomonadota</taxon>
        <taxon>Betaproteobacteria</taxon>
        <taxon>Burkholderiales</taxon>
        <taxon>Sphaerotilaceae</taxon>
        <taxon>Roseateles</taxon>
    </lineage>
</organism>
<accession>A0ABW7HIJ7</accession>
<evidence type="ECO:0000313" key="2">
    <source>
        <dbReference type="Proteomes" id="UP001606134"/>
    </source>
</evidence>
<evidence type="ECO:0000313" key="1">
    <source>
        <dbReference type="EMBL" id="MFG6489749.1"/>
    </source>
</evidence>
<protein>
    <recommendedName>
        <fullName evidence="3">Carboxypeptidase regulatory-like domain-containing protein</fullName>
    </recommendedName>
</protein>
<dbReference type="InterPro" id="IPR008969">
    <property type="entry name" value="CarboxyPept-like_regulatory"/>
</dbReference>
<dbReference type="RefSeq" id="WP_394416140.1">
    <property type="nucleotide sequence ID" value="NZ_JBIGIC010000014.1"/>
</dbReference>
<reference evidence="1 2" key="1">
    <citation type="submission" date="2024-08" db="EMBL/GenBank/DDBJ databases">
        <authorList>
            <person name="Lu H."/>
        </authorList>
    </citation>
    <scope>NUCLEOTIDE SEQUENCE [LARGE SCALE GENOMIC DNA]</scope>
    <source>
        <strain evidence="1 2">BYS78W</strain>
    </source>
</reference>
<proteinExistence type="predicted"/>